<name>A0A8T1TJ59_9STRA</name>
<dbReference type="OrthoDB" id="126776at2759"/>
<reference evidence="2" key="1">
    <citation type="submission" date="2021-01" db="EMBL/GenBank/DDBJ databases">
        <title>Phytophthora aleatoria, a newly-described species from Pinus radiata is distinct from Phytophthora cactorum isolates based on comparative genomics.</title>
        <authorList>
            <person name="Mcdougal R."/>
            <person name="Panda P."/>
            <person name="Williams N."/>
            <person name="Studholme D.J."/>
        </authorList>
    </citation>
    <scope>NUCLEOTIDE SEQUENCE</scope>
    <source>
        <strain evidence="2">NZFS 3830</strain>
    </source>
</reference>
<feature type="region of interest" description="Disordered" evidence="1">
    <location>
        <begin position="1"/>
        <end position="26"/>
    </location>
</feature>
<evidence type="ECO:0000256" key="1">
    <source>
        <dbReference type="SAM" id="MobiDB-lite"/>
    </source>
</evidence>
<dbReference type="EMBL" id="JAENGZ010003324">
    <property type="protein sequence ID" value="KAG6941769.1"/>
    <property type="molecule type" value="Genomic_DNA"/>
</dbReference>
<dbReference type="AlphaFoldDB" id="A0A8T1TJ59"/>
<protein>
    <submittedName>
        <fullName evidence="2">Uncharacterized protein</fullName>
    </submittedName>
</protein>
<dbReference type="Proteomes" id="UP000688947">
    <property type="component" value="Unassembled WGS sequence"/>
</dbReference>
<dbReference type="VEuPathDB" id="FungiDB:PC110_g21417"/>
<proteinExistence type="predicted"/>
<organism evidence="2 3">
    <name type="scientific">Phytophthora cactorum</name>
    <dbReference type="NCBI Taxonomy" id="29920"/>
    <lineage>
        <taxon>Eukaryota</taxon>
        <taxon>Sar</taxon>
        <taxon>Stramenopiles</taxon>
        <taxon>Oomycota</taxon>
        <taxon>Peronosporomycetes</taxon>
        <taxon>Peronosporales</taxon>
        <taxon>Peronosporaceae</taxon>
        <taxon>Phytophthora</taxon>
    </lineage>
</organism>
<comment type="caution">
    <text evidence="2">The sequence shown here is derived from an EMBL/GenBank/DDBJ whole genome shotgun (WGS) entry which is preliminary data.</text>
</comment>
<evidence type="ECO:0000313" key="2">
    <source>
        <dbReference type="EMBL" id="KAG6941769.1"/>
    </source>
</evidence>
<dbReference type="VEuPathDB" id="FungiDB:PC110_g21416"/>
<accession>A0A8T1TJ59</accession>
<evidence type="ECO:0000313" key="3">
    <source>
        <dbReference type="Proteomes" id="UP000688947"/>
    </source>
</evidence>
<sequence>MNHQAAESKAPDSSKPRAPPRGNDLMFEELEEDQVDYEESVTSEVHSYAASARSYGSTTITVRTMRAAPPLFSRYEEDRRDPSVVTNDLDEAQSRQLFTESSSQRSYRPVARPLTVPSRCGYGFQPLDPVETVRRYRCRFWTLMYVCQRPRRHISKCNGTRSASACNSSSTDNRFPPCGPYLRSSGLGGTIFMKHDFRIGWRELDGSFPTMLFELVSLKLTFD</sequence>
<gene>
    <name evidence="2" type="ORF">JG687_00019448</name>
</gene>